<feature type="compositionally biased region" description="Basic and acidic residues" evidence="18">
    <location>
        <begin position="944"/>
        <end position="958"/>
    </location>
</feature>
<dbReference type="InterPro" id="IPR042531">
    <property type="entry name" value="PLC-beta_C_sf"/>
</dbReference>
<dbReference type="PROSITE" id="PS50007">
    <property type="entry name" value="PIPLC_X_DOMAIN"/>
    <property type="match status" value="1"/>
</dbReference>
<evidence type="ECO:0000256" key="3">
    <source>
        <dbReference type="ARBA" id="ARBA00022553"/>
    </source>
</evidence>
<evidence type="ECO:0000256" key="17">
    <source>
        <dbReference type="SAM" id="Coils"/>
    </source>
</evidence>
<feature type="compositionally biased region" description="Polar residues" evidence="18">
    <location>
        <begin position="934"/>
        <end position="943"/>
    </location>
</feature>
<dbReference type="GeneTree" id="ENSGT00940000156426"/>
<feature type="compositionally biased region" description="Polar residues" evidence="18">
    <location>
        <begin position="730"/>
        <end position="744"/>
    </location>
</feature>
<evidence type="ECO:0000256" key="9">
    <source>
        <dbReference type="ARBA" id="ARBA00023136"/>
    </source>
</evidence>
<dbReference type="Pfam" id="PF22631">
    <property type="entry name" value="PLCB1-4-like_EFh"/>
    <property type="match status" value="1"/>
</dbReference>
<dbReference type="SUPFAM" id="SSF49562">
    <property type="entry name" value="C2 domain (Calcium/lipid-binding domain, CaLB)"/>
    <property type="match status" value="1"/>
</dbReference>
<reference evidence="21 22" key="3">
    <citation type="journal article" date="2004" name="Nature">
        <title>Finishing the euchromatic sequence of the human genome.</title>
        <authorList>
            <consortium name="International Human Genome Sequencing Consortium"/>
        </authorList>
    </citation>
    <scope>NUCLEOTIDE SEQUENCE [LARGE SCALE GENOMIC DNA]</scope>
</reference>
<evidence type="ECO:0000256" key="15">
    <source>
        <dbReference type="PIRSR" id="PIRSR000956-2"/>
    </source>
</evidence>
<dbReference type="Gene3D" id="1.10.238.10">
    <property type="entry name" value="EF-hand"/>
    <property type="match status" value="1"/>
</dbReference>
<dbReference type="SMR" id="A0A8I5KXW3"/>
<protein>
    <recommendedName>
        <fullName evidence="16">Phosphoinositide phospholipase C</fullName>
        <ecNumber evidence="16">3.1.4.11</ecNumber>
    </recommendedName>
</protein>
<dbReference type="Gene3D" id="1.20.1230.10">
    <property type="entry name" value="Phospholipase C beta, distal C-terminal domain"/>
    <property type="match status" value="1"/>
</dbReference>
<evidence type="ECO:0000256" key="12">
    <source>
        <dbReference type="ARBA" id="ARBA00023726"/>
    </source>
</evidence>
<dbReference type="InterPro" id="IPR017946">
    <property type="entry name" value="PLC-like_Pdiesterase_TIM-brl"/>
</dbReference>
<dbReference type="PIRSF" id="PIRSF000956">
    <property type="entry name" value="PLC-beta"/>
    <property type="match status" value="1"/>
</dbReference>
<gene>
    <name evidence="21" type="primary">PLCB4</name>
</gene>
<dbReference type="GO" id="GO:0005886">
    <property type="term" value="C:plasma membrane"/>
    <property type="evidence" value="ECO:0007669"/>
    <property type="project" value="UniProtKB-SubCell"/>
</dbReference>
<comment type="cofactor">
    <cofactor evidence="15">
        <name>Ca(2+)</name>
        <dbReference type="ChEBI" id="CHEBI:29108"/>
    </cofactor>
    <text evidence="15">Binds 1 Ca(2+) ion per subunit.</text>
</comment>
<feature type="region of interest" description="Disordered" evidence="18">
    <location>
        <begin position="1007"/>
        <end position="1043"/>
    </location>
</feature>
<dbReference type="Ensembl" id="ENST00000685482.1">
    <property type="protein sequence ID" value="ENSP00000510734.1"/>
    <property type="gene ID" value="ENSG00000101333.19"/>
</dbReference>
<dbReference type="InterPro" id="IPR053945">
    <property type="entry name" value="PLCB1-4-like_EFh"/>
</dbReference>
<dbReference type="FunFam" id="1.20.1230.10:FF:000002">
    <property type="entry name" value="1-phosphatidylinositol 4,5-bisphosphate phosphodiesterase"/>
    <property type="match status" value="1"/>
</dbReference>
<dbReference type="HGNC" id="HGNC:9059">
    <property type="gene designation" value="PLCB4"/>
</dbReference>
<dbReference type="Pfam" id="PF17787">
    <property type="entry name" value="PH_14"/>
    <property type="match status" value="1"/>
</dbReference>
<evidence type="ECO:0000256" key="2">
    <source>
        <dbReference type="ARBA" id="ARBA00022475"/>
    </source>
</evidence>
<dbReference type="PRINTS" id="PR00390">
    <property type="entry name" value="PHPHLIPASEC"/>
</dbReference>
<evidence type="ECO:0000256" key="8">
    <source>
        <dbReference type="ARBA" id="ARBA00023098"/>
    </source>
</evidence>
<dbReference type="EMBL" id="AL031652">
    <property type="status" value="NOT_ANNOTATED_CDS"/>
    <property type="molecule type" value="Genomic_DNA"/>
</dbReference>
<dbReference type="Ensembl" id="ENST00000685482.1">
    <property type="protein sequence ID" value="ENSP00000510734.1"/>
    <property type="gene ID" value="ENSG00000101333.20"/>
</dbReference>
<feature type="domain" description="PI-PLC Y-box" evidence="20">
    <location>
        <begin position="414"/>
        <end position="530"/>
    </location>
</feature>
<keyword evidence="23 24" id="KW-1267">Proteomics identification</keyword>
<feature type="region of interest" description="Disordered" evidence="18">
    <location>
        <begin position="931"/>
        <end position="959"/>
    </location>
</feature>
<evidence type="ECO:0000256" key="11">
    <source>
        <dbReference type="ARBA" id="ARBA00023674"/>
    </source>
</evidence>
<evidence type="ECO:0000256" key="13">
    <source>
        <dbReference type="ARBA" id="ARBA00055176"/>
    </source>
</evidence>
<keyword evidence="6 16" id="KW-0442">Lipid degradation</keyword>
<keyword evidence="9" id="KW-0472">Membrane</keyword>
<dbReference type="SMART" id="SM00148">
    <property type="entry name" value="PLCXc"/>
    <property type="match status" value="1"/>
</dbReference>
<dbReference type="PROSITE" id="PS50008">
    <property type="entry name" value="PIPLC_Y_DOMAIN"/>
    <property type="match status" value="1"/>
</dbReference>
<dbReference type="Proteomes" id="UP000005640">
    <property type="component" value="Chromosome 20"/>
</dbReference>
<evidence type="ECO:0000256" key="6">
    <source>
        <dbReference type="ARBA" id="ARBA00022963"/>
    </source>
</evidence>
<keyword evidence="3" id="KW-0597">Phosphoprotein</keyword>
<comment type="catalytic activity">
    <reaction evidence="12">
        <text>a 1,2-diacyl-sn-glycero-3-phospho-(1D-myo-inositol) + H2O = 1D-myo-inositol 1-phosphate + a 1,2-diacyl-sn-glycerol + H(+)</text>
        <dbReference type="Rhea" id="RHEA:43484"/>
        <dbReference type="ChEBI" id="CHEBI:15377"/>
        <dbReference type="ChEBI" id="CHEBI:15378"/>
        <dbReference type="ChEBI" id="CHEBI:17815"/>
        <dbReference type="ChEBI" id="CHEBI:57880"/>
        <dbReference type="ChEBI" id="CHEBI:58433"/>
    </reaction>
    <physiologicalReaction direction="left-to-right" evidence="12">
        <dbReference type="Rhea" id="RHEA:43485"/>
    </physiologicalReaction>
</comment>
<comment type="subcellular location">
    <subcellularLocation>
        <location evidence="1">Cell membrane</location>
    </subcellularLocation>
</comment>
<dbReference type="Pfam" id="PF08703">
    <property type="entry name" value="PLC-beta_C"/>
    <property type="match status" value="1"/>
</dbReference>
<feature type="active site" evidence="14">
    <location>
        <position position="375"/>
    </location>
</feature>
<dbReference type="Gene3D" id="3.20.20.190">
    <property type="entry name" value="Phosphatidylinositol (PI) phosphodiesterase"/>
    <property type="match status" value="2"/>
</dbReference>
<dbReference type="GO" id="GO:0005509">
    <property type="term" value="F:calcium ion binding"/>
    <property type="evidence" value="ECO:0007669"/>
    <property type="project" value="InterPro"/>
</dbReference>
<evidence type="ECO:0000256" key="14">
    <source>
        <dbReference type="PIRSR" id="PIRSR000956-1"/>
    </source>
</evidence>
<keyword evidence="10" id="KW-0807">Transducer</keyword>
<dbReference type="CDD" id="cd00275">
    <property type="entry name" value="C2_PLC_like"/>
    <property type="match status" value="1"/>
</dbReference>
<dbReference type="FunFam" id="2.30.29.240:FF:000001">
    <property type="entry name" value="1-phosphatidylinositol 4,5-bisphosphate phosphodiesterase"/>
    <property type="match status" value="1"/>
</dbReference>
<evidence type="ECO:0000256" key="10">
    <source>
        <dbReference type="ARBA" id="ARBA00023224"/>
    </source>
</evidence>
<dbReference type="CDD" id="cd13361">
    <property type="entry name" value="PH_PLC_beta"/>
    <property type="match status" value="1"/>
</dbReference>
<evidence type="ECO:0000259" key="19">
    <source>
        <dbReference type="PROSITE" id="PS50004"/>
    </source>
</evidence>
<evidence type="ECO:0000313" key="22">
    <source>
        <dbReference type="Proteomes" id="UP000005640"/>
    </source>
</evidence>
<evidence type="ECO:0007829" key="23">
    <source>
        <dbReference type="PeptideAtlas" id="A0A8I5KXW3"/>
    </source>
</evidence>
<reference evidence="21 22" key="2">
    <citation type="journal article" date="2001" name="Nature">
        <title>The DNA sequence and comparative analysis of human chromosome 20.</title>
        <authorList>
            <person name="Deloukas P."/>
            <person name="Matthews L.H."/>
            <person name="Ashurst J."/>
            <person name="Burton J."/>
            <person name="Gilbert J.G."/>
            <person name="Jones M."/>
            <person name="Stavrides G."/>
            <person name="Almeida J.P."/>
            <person name="Babbage A.K."/>
            <person name="Bagguley C.L."/>
            <person name="Bailey J."/>
            <person name="Barlow K.F."/>
            <person name="Bates K.N."/>
            <person name="Beard L.M."/>
            <person name="Beare D.M."/>
            <person name="Beasley O.P."/>
            <person name="Bird C.P."/>
            <person name="Blakey S.E."/>
            <person name="Bridgeman A.M."/>
            <person name="Brown A.J."/>
            <person name="Buck D."/>
            <person name="Burrill W."/>
            <person name="Butler A.P."/>
            <person name="Carder C."/>
            <person name="Carter N.P."/>
            <person name="Chapman J.C."/>
            <person name="Clamp M."/>
            <person name="Clark G."/>
            <person name="Clark L.N."/>
            <person name="Clark S.Y."/>
            <person name="Clee C.M."/>
            <person name="Clegg S."/>
            <person name="Cobley V.E."/>
            <person name="Collier R.E."/>
            <person name="Connor R."/>
            <person name="Corby N.R."/>
            <person name="Coulson A."/>
            <person name="Coville G.J."/>
            <person name="Deadman R."/>
            <person name="Dhami P."/>
            <person name="Dunn M."/>
            <person name="Ellington A.G."/>
            <person name="Frankland J.A."/>
            <person name="Fraser A."/>
            <person name="French L."/>
            <person name="Garner P."/>
            <person name="Grafham D.V."/>
            <person name="Griffiths C."/>
            <person name="Griffiths M.N."/>
            <person name="Gwilliam R."/>
            <person name="Hall R.E."/>
            <person name="Hammond S."/>
            <person name="Harley J.L."/>
            <person name="Heath P.D."/>
            <person name="Ho S."/>
            <person name="Holden J.L."/>
            <person name="Howden P.J."/>
            <person name="Huckle E."/>
            <person name="Hunt A.R."/>
            <person name="Hunt S.E."/>
            <person name="Jekosch K."/>
            <person name="Johnson C.M."/>
            <person name="Johnson D."/>
            <person name="Kay M.P."/>
            <person name="Kimberley A.M."/>
            <person name="King A."/>
            <person name="Knights A."/>
            <person name="Laird G.K."/>
            <person name="Lawlor S."/>
            <person name="Lehvaslaiho M.H."/>
            <person name="Leversha M."/>
            <person name="Lloyd C."/>
            <person name="Lloyd D.M."/>
            <person name="Lovell J.D."/>
            <person name="Marsh V.L."/>
            <person name="Martin S.L."/>
            <person name="McConnachie L.J."/>
            <person name="McLay K."/>
            <person name="McMurray A.A."/>
            <person name="Milne S."/>
            <person name="Mistry D."/>
            <person name="Moore M.J."/>
            <person name="Mullikin J.C."/>
            <person name="Nickerson T."/>
            <person name="Oliver K."/>
            <person name="Parker A."/>
            <person name="Patel R."/>
            <person name="Pearce T.A."/>
            <person name="Peck A.I."/>
            <person name="Phillimore B.J."/>
            <person name="Prathalingam S.R."/>
            <person name="Plumb R.W."/>
            <person name="Ramsay H."/>
            <person name="Rice C.M."/>
            <person name="Ross M.T."/>
            <person name="Scott C.E."/>
            <person name="Sehra H.K."/>
            <person name="Shownkeen R."/>
            <person name="Sims S."/>
            <person name="Skuce C.D."/>
            <person name="Smith M.L."/>
            <person name="Soderlund C."/>
            <person name="Steward C.A."/>
            <person name="Sulston J.E."/>
            <person name="Swann M."/>
            <person name="Sycamore N."/>
            <person name="Taylor R."/>
            <person name="Tee L."/>
            <person name="Thomas D.W."/>
            <person name="Thorpe A."/>
            <person name="Tracey A."/>
            <person name="Tromans A.C."/>
            <person name="Vaudin M."/>
            <person name="Wall M."/>
            <person name="Wallis J.M."/>
            <person name="Whitehead S.L."/>
            <person name="Whittaker P."/>
            <person name="Willey D.L."/>
            <person name="Williams L."/>
            <person name="Williams S.A."/>
            <person name="Wilming L."/>
            <person name="Wray P.W."/>
            <person name="Hubbard T."/>
            <person name="Durbin R.M."/>
            <person name="Bentley D.R."/>
            <person name="Beck S."/>
            <person name="Rogers J."/>
        </authorList>
    </citation>
    <scope>NUCLEOTIDE SEQUENCE [LARGE SCALE GENOMIC DNA]</scope>
</reference>
<dbReference type="InterPro" id="IPR001711">
    <property type="entry name" value="PLipase_C_Pinositol-sp_Y"/>
</dbReference>
<feature type="binding site" evidence="15">
    <location>
        <position position="329"/>
    </location>
    <ligand>
        <name>Ca(2+)</name>
        <dbReference type="ChEBI" id="CHEBI:29108"/>
    </ligand>
</feature>
<dbReference type="InterPro" id="IPR000909">
    <property type="entry name" value="PLipase_C_PInositol-sp_X_dom"/>
</dbReference>
<keyword evidence="17" id="KW-0175">Coiled coil</keyword>
<keyword evidence="8 16" id="KW-0443">Lipid metabolism</keyword>
<sequence>MAKPYEFNWQKEVPSFLQEGAVFDRYEEESFVFEPNCLFKVDEFGFFLTWRSEGKEGQVLECSLINSIRSGAIPKDPKILAALEAVGKSENDLEGRIVCVCSGTDLVNISFTYMVAENPEVTKQWVEGLRSIIHNFRANNVSPMTCLKKHWMKLAFMTNTNGKIPVRSITRTFASGKTEKVIFQALKELGLPSGKNDEIEPTAFSYEKFYELTQKICPRTDIEDLFKKINGDKTDYLTVDQLVSFLNEHQRDPRLNEILFPFYDAKRAMQIIEMYEPDEDLKKKGLISSDGFCRYLMSDENAPVFLDRLELYQEMDHPLAHYFISSSHNTYLTGRQFGGKSSVEMYRQVLLAGCRCVELDCWDGKGEDQEPIITHGKAMCTDILFKGLVTVEDEQAWMASYKYVGATTNIHPYLSTMINYAQPVKFQGFHVAEERNIHYNMSSFNESVGLGYLKTHAIEFVNYNKRQMSRIYPKGGRVDSSNYMPQIFWNAGCQMVSLNYQTPDLAMQLNQGKFEYNGSCGYLLKPDFMRRPDRTFDPFSETPVDGVIAATCSVQVISGQFLSDKKIGTYVEVDMYGLPTDTIRKEFRTRMVMNNGLNPVYNEESFVFRKVILPDLAVLRIAVYDDNNKLIGQRILPLDGLQAGYRHISLRNEGNKPLSLPTIFCNIVLKTYVPDGFGDIVDALSDPKKFLSITEKRADQMRAMGIETSDIADVPSDTSKNDKKGKANTAKANVTPQSSSELRPTTTAALASGVEAKKGIELIPQVRIEDLKQMKAYLKHLKKQQKELNSLKKKHAKEHSTMQKLHCTQVDKIVAQYDKEKSTHEKILEKAMKKKGGSNCLEMKKETEIKIQTLTSDHKSKVKEIVAQHTKEWSEMINTHSAEEQEIRDLHLSQQCELLKKLLINAHEQQTQQLKLSHDRESKEMRAHQAKISMENSKAISQDKSIKNKAERERRVRELNSSNTKKFLEERKRLAMKQSKEMDQLKKVQLEHLEFLEKQNEQLLKSCHAVSQTQGEGDAADGEIGSRDGPQTSNSSMKLQNAN</sequence>
<dbReference type="EMBL" id="KF456812">
    <property type="status" value="NOT_ANNOTATED_CDS"/>
    <property type="molecule type" value="Genomic_DNA"/>
</dbReference>
<dbReference type="AlphaFoldDB" id="A0A8I5KXW3"/>
<dbReference type="SMART" id="SM00149">
    <property type="entry name" value="PLCYc"/>
    <property type="match status" value="1"/>
</dbReference>
<dbReference type="InterPro" id="IPR000008">
    <property type="entry name" value="C2_dom"/>
</dbReference>
<feature type="region of interest" description="Disordered" evidence="18">
    <location>
        <begin position="712"/>
        <end position="744"/>
    </location>
</feature>
<reference evidence="21" key="5">
    <citation type="submission" date="2025-09" db="UniProtKB">
        <authorList>
            <consortium name="Ensembl"/>
        </authorList>
    </citation>
    <scope>IDENTIFICATION</scope>
</reference>
<dbReference type="CDD" id="cd08591">
    <property type="entry name" value="PI-PLCc_beta"/>
    <property type="match status" value="1"/>
</dbReference>
<evidence type="ECO:0000256" key="4">
    <source>
        <dbReference type="ARBA" id="ARBA00022801"/>
    </source>
</evidence>
<reference evidence="21 22" key="1">
    <citation type="journal article" date="2001" name="Nature">
        <title>Initial sequencing and analysis of the human genome.</title>
        <authorList>
            <consortium name="International Human Genome Sequencing Consortium"/>
            <person name="Lander E.S."/>
            <person name="Linton L.M."/>
            <person name="Birren B."/>
            <person name="Nusbaum C."/>
            <person name="Zody M.C."/>
            <person name="Baldwin J."/>
            <person name="Devon K."/>
            <person name="Dewar K."/>
            <person name="Doyle M."/>
            <person name="FitzHugh W."/>
            <person name="Funke R."/>
            <person name="Gage D."/>
            <person name="Harris K."/>
            <person name="Heaford A."/>
            <person name="Howland J."/>
            <person name="Kann L."/>
            <person name="Lehoczky J."/>
            <person name="LeVine R."/>
            <person name="McEwan P."/>
            <person name="McKernan K."/>
            <person name="Meldrim J."/>
            <person name="Mesirov J.P."/>
            <person name="Miranda C."/>
            <person name="Morris W."/>
            <person name="Naylor J."/>
            <person name="Raymond C."/>
            <person name="Rosetti M."/>
            <person name="Santos R."/>
            <person name="Sheridan A."/>
            <person name="Sougnez C."/>
            <person name="Stange-Thomann N."/>
            <person name="Stojanovic N."/>
            <person name="Subramanian A."/>
            <person name="Wyman D."/>
            <person name="Rogers J."/>
            <person name="Sulston J."/>
            <person name="Ainscough R."/>
            <person name="Beck S."/>
            <person name="Bentley D."/>
            <person name="Burton J."/>
            <person name="Clee C."/>
            <person name="Carter N."/>
            <person name="Coulson A."/>
            <person name="Deadman R."/>
            <person name="Deloukas P."/>
            <person name="Dunham A."/>
            <person name="Dunham I."/>
            <person name="Durbin R."/>
            <person name="French L."/>
            <person name="Grafham D."/>
            <person name="Gregory S."/>
            <person name="Hubbard T."/>
            <person name="Humphray S."/>
            <person name="Hunt A."/>
            <person name="Jones M."/>
            <person name="Lloyd C."/>
            <person name="McMurray A."/>
            <person name="Matthews L."/>
            <person name="Mercer S."/>
            <person name="Milne S."/>
            <person name="Mullikin J.C."/>
            <person name="Mungall A."/>
            <person name="Plumb R."/>
            <person name="Ross M."/>
            <person name="Shownkeen R."/>
            <person name="Sims S."/>
            <person name="Waterston R.H."/>
            <person name="Wilson R.K."/>
            <person name="Hillier L.W."/>
            <person name="McPherson J.D."/>
            <person name="Marra M.A."/>
            <person name="Mardis E.R."/>
            <person name="Fulton L.A."/>
            <person name="Chinwalla A.T."/>
            <person name="Pepin K.H."/>
            <person name="Gish W.R."/>
            <person name="Chissoe S.L."/>
            <person name="Wendl M.C."/>
            <person name="Delehaunty K.D."/>
            <person name="Miner T.L."/>
            <person name="Delehaunty A."/>
            <person name="Kramer J.B."/>
            <person name="Cook L.L."/>
            <person name="Fulton R.S."/>
            <person name="Johnson D.L."/>
            <person name="Minx P.J."/>
            <person name="Clifton S.W."/>
            <person name="Hawkins T."/>
            <person name="Branscomb E."/>
            <person name="Predki P."/>
            <person name="Richardson P."/>
            <person name="Wenning S."/>
            <person name="Slezak T."/>
            <person name="Doggett N."/>
            <person name="Cheng J.F."/>
            <person name="Olsen A."/>
            <person name="Lucas S."/>
            <person name="Elkin C."/>
            <person name="Uberbacher E."/>
            <person name="Frazier M."/>
            <person name="Gibbs R.A."/>
            <person name="Muzny D.M."/>
            <person name="Scherer S.E."/>
            <person name="Bouck J.B."/>
            <person name="Sodergren E.J."/>
            <person name="Worley K.C."/>
            <person name="Rives C.M."/>
            <person name="Gorrell J.H."/>
            <person name="Metzker M.L."/>
            <person name="Naylor S.L."/>
            <person name="Kucherlapati R.S."/>
            <person name="Nelson D.L."/>
            <person name="Weinstock G.M."/>
            <person name="Sakaki Y."/>
            <person name="Fujiyama A."/>
            <person name="Hattori M."/>
            <person name="Yada T."/>
            <person name="Toyoda A."/>
            <person name="Itoh T."/>
            <person name="Kawagoe C."/>
            <person name="Watanabe H."/>
            <person name="Totoki Y."/>
            <person name="Taylor T."/>
            <person name="Weissenbach J."/>
            <person name="Heilig R."/>
            <person name="Saurin W."/>
            <person name="Artiguenave F."/>
            <person name="Brottier P."/>
            <person name="Bruls T."/>
            <person name="Pelletier E."/>
            <person name="Robert C."/>
            <person name="Wincker P."/>
            <person name="Smith D.R."/>
            <person name="Doucette-Stamm L."/>
            <person name="Rubenfield M."/>
            <person name="Weinstock K."/>
            <person name="Lee H.M."/>
            <person name="Dubois J."/>
            <person name="Rosenthal A."/>
            <person name="Platzer M."/>
            <person name="Nyakatura G."/>
            <person name="Taudien S."/>
            <person name="Rump A."/>
            <person name="Yang H."/>
            <person name="Yu J."/>
            <person name="Wang J."/>
            <person name="Huang G."/>
            <person name="Gu J."/>
            <person name="Hood L."/>
            <person name="Rowen L."/>
            <person name="Madan A."/>
            <person name="Qin S."/>
            <person name="Davis R.W."/>
            <person name="Federspiel N.A."/>
            <person name="Abola A.P."/>
            <person name="Proctor M.J."/>
            <person name="Myers R.M."/>
            <person name="Schmutz J."/>
            <person name="Dickson M."/>
            <person name="Grimwood J."/>
            <person name="Cox D.R."/>
            <person name="Olson M.V."/>
            <person name="Kaul R."/>
            <person name="Raymond C."/>
            <person name="Shimizu N."/>
            <person name="Kawasaki K."/>
            <person name="Minoshima S."/>
            <person name="Evans G.A."/>
            <person name="Athanasiou M."/>
            <person name="Schultz R."/>
            <person name="Roe B.A."/>
            <person name="Chen F."/>
            <person name="Pan H."/>
            <person name="Ramser J."/>
            <person name="Lehrach H."/>
            <person name="Reinhardt R."/>
            <person name="McCombie W.R."/>
            <person name="de la Bastide M."/>
            <person name="Dedhia N."/>
            <person name="Blocker H."/>
            <person name="Hornischer K."/>
            <person name="Nordsiek G."/>
            <person name="Agarwala R."/>
            <person name="Aravind L."/>
            <person name="Bailey J.A."/>
            <person name="Bateman A."/>
            <person name="Batzoglou S."/>
            <person name="Birney E."/>
            <person name="Bork P."/>
            <person name="Brown D.G."/>
            <person name="Burge C.B."/>
            <person name="Cerutti L."/>
            <person name="Chen H.C."/>
            <person name="Church D."/>
            <person name="Clamp M."/>
            <person name="Copley R.R."/>
            <person name="Doerks T."/>
            <person name="Eddy S.R."/>
            <person name="Eichler E.E."/>
            <person name="Furey T.S."/>
            <person name="Galagan J."/>
            <person name="Gilbert J.G."/>
            <person name="Harmon C."/>
            <person name="Hayashizaki Y."/>
            <person name="Haussler D."/>
            <person name="Hermjakob H."/>
            <person name="Hokamp K."/>
            <person name="Jang W."/>
            <person name="Johnson L.S."/>
            <person name="Jones T.A."/>
            <person name="Kasif S."/>
            <person name="Kaspryzk A."/>
            <person name="Kennedy S."/>
            <person name="Kent W.J."/>
            <person name="Kitts P."/>
            <person name="Koonin E.V."/>
            <person name="Korf I."/>
            <person name="Kulp D."/>
            <person name="Lancet D."/>
            <person name="Lowe T.M."/>
            <person name="McLysaght A."/>
            <person name="Mikkelsen T."/>
            <person name="Moran J.V."/>
            <person name="Mulder N."/>
            <person name="Pollara V.J."/>
            <person name="Ponting C.P."/>
            <person name="Schuler G."/>
            <person name="Schultz J."/>
            <person name="Slater G."/>
            <person name="Smit A.F."/>
            <person name="Stupka E."/>
            <person name="Szustakowski J."/>
            <person name="Thierry-Mieg D."/>
            <person name="Thierry-Mieg J."/>
            <person name="Wagner L."/>
            <person name="Wallis J."/>
            <person name="Wheeler R."/>
            <person name="Williams A."/>
            <person name="Wolf Y.I."/>
            <person name="Wolfe K.H."/>
            <person name="Yang S.P."/>
            <person name="Yeh R.F."/>
            <person name="Collins F."/>
            <person name="Guyer M.S."/>
            <person name="Peterson J."/>
            <person name="Felsenfeld A."/>
            <person name="Wetterstrand K.A."/>
            <person name="Patrinos A."/>
            <person name="Morgan M.J."/>
            <person name="de Jong P."/>
            <person name="Catanese J.J."/>
            <person name="Osoegawa K."/>
            <person name="Shizuya H."/>
            <person name="Choi S."/>
            <person name="Chen Y.J."/>
        </authorList>
    </citation>
    <scope>NUCLEOTIDE SEQUENCE [LARGE SCALE GENOMIC DNA]</scope>
</reference>
<dbReference type="EMBL" id="AL023805">
    <property type="status" value="NOT_ANNOTATED_CDS"/>
    <property type="molecule type" value="Genomic_DNA"/>
</dbReference>
<dbReference type="PROSITE" id="PS50004">
    <property type="entry name" value="C2"/>
    <property type="match status" value="1"/>
</dbReference>
<evidence type="ECO:0000256" key="5">
    <source>
        <dbReference type="ARBA" id="ARBA00022837"/>
    </source>
</evidence>
<dbReference type="CDD" id="cd16211">
    <property type="entry name" value="EFh_PI-PLCbeta4"/>
    <property type="match status" value="1"/>
</dbReference>
<dbReference type="Gene3D" id="2.60.40.150">
    <property type="entry name" value="C2 domain"/>
    <property type="match status" value="1"/>
</dbReference>
<evidence type="ECO:0000256" key="1">
    <source>
        <dbReference type="ARBA" id="ARBA00004236"/>
    </source>
</evidence>
<dbReference type="InterPro" id="IPR011992">
    <property type="entry name" value="EF-hand-dom_pair"/>
</dbReference>
<name>A0A8I5KXW3_HUMAN</name>
<dbReference type="InterPro" id="IPR014815">
    <property type="entry name" value="PLC-beta_C"/>
</dbReference>
<dbReference type="Pfam" id="PF00387">
    <property type="entry name" value="PI-PLC-Y"/>
    <property type="match status" value="1"/>
</dbReference>
<organism evidence="21 22">
    <name type="scientific">Homo sapiens</name>
    <name type="common">Human</name>
    <dbReference type="NCBI Taxonomy" id="9606"/>
    <lineage>
        <taxon>Eukaryota</taxon>
        <taxon>Metazoa</taxon>
        <taxon>Chordata</taxon>
        <taxon>Craniata</taxon>
        <taxon>Vertebrata</taxon>
        <taxon>Euteleostomi</taxon>
        <taxon>Mammalia</taxon>
        <taxon>Eutheria</taxon>
        <taxon>Euarchontoglires</taxon>
        <taxon>Primates</taxon>
        <taxon>Haplorrhini</taxon>
        <taxon>Catarrhini</taxon>
        <taxon>Hominidae</taxon>
        <taxon>Homo</taxon>
    </lineage>
</organism>
<dbReference type="FunFam" id="1.10.238.10:FF:000024">
    <property type="entry name" value="1-phosphatidylinositol 4,5-bisphosphate phosphodiesterase"/>
    <property type="match status" value="1"/>
</dbReference>
<feature type="binding site" evidence="15">
    <location>
        <position position="358"/>
    </location>
    <ligand>
        <name>Ca(2+)</name>
        <dbReference type="ChEBI" id="CHEBI:29108"/>
    </ligand>
</feature>
<dbReference type="EMBL" id="AL121898">
    <property type="status" value="NOT_ANNOTATED_CDS"/>
    <property type="molecule type" value="Genomic_DNA"/>
</dbReference>
<dbReference type="InterPro" id="IPR016280">
    <property type="entry name" value="PLC-beta"/>
</dbReference>
<keyword evidence="5 15" id="KW-0106">Calcium</keyword>
<dbReference type="PANTHER" id="PTHR10336:SF36">
    <property type="entry name" value="1-PHOSPHATIDYLINOSITOL 4,5-BISPHOSPHATE PHOSPHODIESTERASE BETA-4"/>
    <property type="match status" value="1"/>
</dbReference>
<accession>A0A8I5KXW3</accession>
<feature type="domain" description="C2" evidence="19">
    <location>
        <begin position="533"/>
        <end position="658"/>
    </location>
</feature>
<evidence type="ECO:0000256" key="7">
    <source>
        <dbReference type="ARBA" id="ARBA00022990"/>
    </source>
</evidence>
<keyword evidence="2" id="KW-1003">Cell membrane</keyword>
<dbReference type="Pfam" id="PF00388">
    <property type="entry name" value="PI-PLC-X"/>
    <property type="match status" value="1"/>
</dbReference>
<dbReference type="SUPFAM" id="SSF69989">
    <property type="entry name" value="C-terminal domain of PLC-beta"/>
    <property type="match status" value="1"/>
</dbReference>
<evidence type="ECO:0000256" key="16">
    <source>
        <dbReference type="RuleBase" id="RU361133"/>
    </source>
</evidence>
<feature type="coiled-coil region" evidence="17">
    <location>
        <begin position="771"/>
        <end position="834"/>
    </location>
</feature>
<comment type="catalytic activity">
    <reaction evidence="11">
        <text>a 1,2-diacyl-sn-glycero-3-phospho-(1D-myo-inositol-4,5-bisphosphate) + H2O = 1D-myo-inositol 1,4,5-trisphosphate + a 1,2-diacyl-sn-glycerol + H(+)</text>
        <dbReference type="Rhea" id="RHEA:33179"/>
        <dbReference type="ChEBI" id="CHEBI:15377"/>
        <dbReference type="ChEBI" id="CHEBI:15378"/>
        <dbReference type="ChEBI" id="CHEBI:17815"/>
        <dbReference type="ChEBI" id="CHEBI:58456"/>
        <dbReference type="ChEBI" id="CHEBI:203600"/>
        <dbReference type="EC" id="3.1.4.11"/>
    </reaction>
    <physiologicalReaction direction="left-to-right" evidence="11">
        <dbReference type="Rhea" id="RHEA:33180"/>
    </physiologicalReaction>
</comment>
<dbReference type="Pfam" id="PF00168">
    <property type="entry name" value="C2"/>
    <property type="match status" value="1"/>
</dbReference>
<dbReference type="InterPro" id="IPR001192">
    <property type="entry name" value="PI-PLC_fam"/>
</dbReference>
<evidence type="ECO:0000313" key="21">
    <source>
        <dbReference type="Ensembl" id="ENSP00000510734.1"/>
    </source>
</evidence>
<keyword evidence="4 16" id="KW-0378">Hydrolase</keyword>
<keyword evidence="15" id="KW-0479">Metal-binding</keyword>
<dbReference type="GO" id="GO:0004435">
    <property type="term" value="F:phosphatidylinositol-4,5-bisphosphate phospholipase C activity"/>
    <property type="evidence" value="ECO:0007669"/>
    <property type="project" value="UniProtKB-EC"/>
</dbReference>
<feature type="compositionally biased region" description="Polar residues" evidence="18">
    <location>
        <begin position="1029"/>
        <end position="1043"/>
    </location>
</feature>
<dbReference type="EMBL" id="AL121909">
    <property type="status" value="NOT_ANNOTATED_CDS"/>
    <property type="molecule type" value="Genomic_DNA"/>
</dbReference>
<dbReference type="GO" id="GO:0035556">
    <property type="term" value="P:intracellular signal transduction"/>
    <property type="evidence" value="ECO:0007669"/>
    <property type="project" value="InterPro"/>
</dbReference>
<dbReference type="SUPFAM" id="SSF47473">
    <property type="entry name" value="EF-hand"/>
    <property type="match status" value="1"/>
</dbReference>
<dbReference type="SMART" id="SM00239">
    <property type="entry name" value="C2"/>
    <property type="match status" value="1"/>
</dbReference>
<evidence type="ECO:0000256" key="18">
    <source>
        <dbReference type="SAM" id="MobiDB-lite"/>
    </source>
</evidence>
<dbReference type="EC" id="3.1.4.11" evidence="16"/>
<keyword evidence="7" id="KW-0007">Acetylation</keyword>
<feature type="active site" evidence="14">
    <location>
        <position position="328"/>
    </location>
</feature>
<feature type="binding site" evidence="15">
    <location>
        <position position="360"/>
    </location>
    <ligand>
        <name>Ca(2+)</name>
        <dbReference type="ChEBI" id="CHEBI:29108"/>
    </ligand>
</feature>
<comment type="function">
    <text evidence="13">Activated phosphatidylinositol-specific phospholipase C enzymes catalyze the production of the second messenger molecules diacylglycerol (DAG) and inositol 1,4,5-trisphosphate (IP3) involved in G-protein coupled receptor signaling pathways. PLCB4 is a direct effector of the endothelin receptor signaling pathway that plays an essential role in lower jaw and middle ear structures development.</text>
</comment>
<dbReference type="OrthoDB" id="269822at2759"/>
<proteinExistence type="evidence at protein level"/>
<evidence type="ECO:0007829" key="24">
    <source>
        <dbReference type="ProteomicsDB" id="A0A8I5KXW3"/>
    </source>
</evidence>
<dbReference type="GO" id="GO:0016042">
    <property type="term" value="P:lipid catabolic process"/>
    <property type="evidence" value="ECO:0007669"/>
    <property type="project" value="UniProtKB-KW"/>
</dbReference>
<keyword evidence="22" id="KW-1185">Reference proteome</keyword>
<dbReference type="SUPFAM" id="SSF50729">
    <property type="entry name" value="PH domain-like"/>
    <property type="match status" value="1"/>
</dbReference>
<reference evidence="21" key="4">
    <citation type="submission" date="2025-08" db="UniProtKB">
        <authorList>
            <consortium name="Ensembl"/>
        </authorList>
    </citation>
    <scope>IDENTIFICATION</scope>
</reference>
<dbReference type="OpenTargets" id="ENSG00000101333"/>
<dbReference type="PANTHER" id="PTHR10336">
    <property type="entry name" value="PHOSPHOINOSITIDE-SPECIFIC PHOSPHOLIPASE C FAMILY PROTEIN"/>
    <property type="match status" value="1"/>
</dbReference>
<dbReference type="Gene3D" id="2.30.29.240">
    <property type="match status" value="1"/>
</dbReference>
<dbReference type="SUPFAM" id="SSF51695">
    <property type="entry name" value="PLC-like phosphodiesterases"/>
    <property type="match status" value="1"/>
</dbReference>
<dbReference type="FunFam" id="2.60.40.150:FF:000008">
    <property type="entry name" value="1-phosphatidylinositol 4,5-bisphosphate phosphodiesterase"/>
    <property type="match status" value="1"/>
</dbReference>
<evidence type="ECO:0000259" key="20">
    <source>
        <dbReference type="PROSITE" id="PS50008"/>
    </source>
</evidence>
<dbReference type="InterPro" id="IPR037862">
    <property type="entry name" value="PLC-beta_PH"/>
</dbReference>
<dbReference type="InterPro" id="IPR035892">
    <property type="entry name" value="C2_domain_sf"/>
</dbReference>